<dbReference type="InterPro" id="IPR051132">
    <property type="entry name" value="3-5_Exonuclease_domain"/>
</dbReference>
<gene>
    <name evidence="4" type="ORF">B0H16DRAFT_1736343</name>
</gene>
<dbReference type="GO" id="GO:0005634">
    <property type="term" value="C:nucleus"/>
    <property type="evidence" value="ECO:0007669"/>
    <property type="project" value="TreeGrafter"/>
</dbReference>
<dbReference type="SUPFAM" id="SSF53098">
    <property type="entry name" value="Ribonuclease H-like"/>
    <property type="match status" value="1"/>
</dbReference>
<keyword evidence="5" id="KW-1185">Reference proteome</keyword>
<dbReference type="InterPro" id="IPR036397">
    <property type="entry name" value="RNaseH_sf"/>
</dbReference>
<dbReference type="Gene3D" id="3.30.420.10">
    <property type="entry name" value="Ribonuclease H-like superfamily/Ribonuclease H"/>
    <property type="match status" value="1"/>
</dbReference>
<dbReference type="GO" id="GO:0008408">
    <property type="term" value="F:3'-5' exonuclease activity"/>
    <property type="evidence" value="ECO:0007669"/>
    <property type="project" value="InterPro"/>
</dbReference>
<dbReference type="SUPFAM" id="SSF52047">
    <property type="entry name" value="RNI-like"/>
    <property type="match status" value="1"/>
</dbReference>
<dbReference type="InterPro" id="IPR012337">
    <property type="entry name" value="RNaseH-like_sf"/>
</dbReference>
<dbReference type="InterPro" id="IPR002562">
    <property type="entry name" value="3'-5'_exonuclease_dom"/>
</dbReference>
<dbReference type="Gene3D" id="3.80.10.10">
    <property type="entry name" value="Ribonuclease Inhibitor"/>
    <property type="match status" value="1"/>
</dbReference>
<dbReference type="Proteomes" id="UP001215598">
    <property type="component" value="Unassembled WGS sequence"/>
</dbReference>
<evidence type="ECO:0000313" key="5">
    <source>
        <dbReference type="Proteomes" id="UP001215598"/>
    </source>
</evidence>
<dbReference type="GO" id="GO:0005737">
    <property type="term" value="C:cytoplasm"/>
    <property type="evidence" value="ECO:0007669"/>
    <property type="project" value="TreeGrafter"/>
</dbReference>
<proteinExistence type="predicted"/>
<dbReference type="EMBL" id="JARKIB010000197">
    <property type="protein sequence ID" value="KAJ7725046.1"/>
    <property type="molecule type" value="Genomic_DNA"/>
</dbReference>
<feature type="domain" description="3'-5' exonuclease" evidence="3">
    <location>
        <begin position="128"/>
        <end position="264"/>
    </location>
</feature>
<dbReference type="Pfam" id="PF01612">
    <property type="entry name" value="DNA_pol_A_exo1"/>
    <property type="match status" value="1"/>
</dbReference>
<dbReference type="GO" id="GO:0006139">
    <property type="term" value="P:nucleobase-containing compound metabolic process"/>
    <property type="evidence" value="ECO:0007669"/>
    <property type="project" value="InterPro"/>
</dbReference>
<comment type="caution">
    <text evidence="4">The sequence shown here is derived from an EMBL/GenBank/DDBJ whole genome shotgun (WGS) entry which is preliminary data.</text>
</comment>
<evidence type="ECO:0000256" key="2">
    <source>
        <dbReference type="ARBA" id="ARBA00022801"/>
    </source>
</evidence>
<dbReference type="AlphaFoldDB" id="A0AAD7HPB0"/>
<dbReference type="GO" id="GO:0003676">
    <property type="term" value="F:nucleic acid binding"/>
    <property type="evidence" value="ECO:0007669"/>
    <property type="project" value="InterPro"/>
</dbReference>
<dbReference type="InterPro" id="IPR032675">
    <property type="entry name" value="LRR_dom_sf"/>
</dbReference>
<reference evidence="4" key="1">
    <citation type="submission" date="2023-03" db="EMBL/GenBank/DDBJ databases">
        <title>Massive genome expansion in bonnet fungi (Mycena s.s.) driven by repeated elements and novel gene families across ecological guilds.</title>
        <authorList>
            <consortium name="Lawrence Berkeley National Laboratory"/>
            <person name="Harder C.B."/>
            <person name="Miyauchi S."/>
            <person name="Viragh M."/>
            <person name="Kuo A."/>
            <person name="Thoen E."/>
            <person name="Andreopoulos B."/>
            <person name="Lu D."/>
            <person name="Skrede I."/>
            <person name="Drula E."/>
            <person name="Henrissat B."/>
            <person name="Morin E."/>
            <person name="Kohler A."/>
            <person name="Barry K."/>
            <person name="LaButti K."/>
            <person name="Morin E."/>
            <person name="Salamov A."/>
            <person name="Lipzen A."/>
            <person name="Mereny Z."/>
            <person name="Hegedus B."/>
            <person name="Baldrian P."/>
            <person name="Stursova M."/>
            <person name="Weitz H."/>
            <person name="Taylor A."/>
            <person name="Grigoriev I.V."/>
            <person name="Nagy L.G."/>
            <person name="Martin F."/>
            <person name="Kauserud H."/>
        </authorList>
    </citation>
    <scope>NUCLEOTIDE SEQUENCE</scope>
    <source>
        <strain evidence="4">CBHHK182m</strain>
    </source>
</reference>
<protein>
    <recommendedName>
        <fullName evidence="3">3'-5' exonuclease domain-containing protein</fullName>
    </recommendedName>
</protein>
<keyword evidence="1" id="KW-0540">Nuclease</keyword>
<dbReference type="PANTHER" id="PTHR13620:SF104">
    <property type="entry name" value="EXONUCLEASE 3'-5' DOMAIN-CONTAINING PROTEIN 2"/>
    <property type="match status" value="1"/>
</dbReference>
<keyword evidence="2" id="KW-0378">Hydrolase</keyword>
<name>A0AAD7HPB0_9AGAR</name>
<accession>A0AAD7HPB0</accession>
<sequence length="748" mass="82031">MLARLKAKAVKFHRNPSGIETFLPESNMVETPVQGDRPSAPDLPPFPRDFAVHYLTTESAVNSALEHILDGVVGFDAEFVKRRPSTEERAIDDLFDVVAGSKKSGFLAWQVIEMMQGRVSFDWDAMGLCVVQISSVDVVWVINLRRVKAYPRELRRILTSTDILKVGVGLLSDIPVIWSDLRSELQCMTDPGMMARLLLAERFPDGGFQNLSLQTCAAEILGFRVDKTEQVSDWSGPLTQEQIHYAATDAIAALRLYQTLRVELAAKAESLGRDIPVAWYSFNSRFELLFLAVVMHISALPDRCILECIKAFLGRSREDFVSFVRARNVASSVDHAWKGVVEGFSPFWAHIVLTQHVPPASLQRWLDNGCAAQITIDVIFAHLQSYYRYGDPSTRVCSYARNVLPILLPSTERWVGLRLGIEDSDCASMFISALRHRSAPSLQSLTLDCPVAGFATLSTSFTRPAALPYDMFSGGCSGLERLSLSGGFMHLAGVDCFGRLRRLELCGSANVTTLLSELLYAFRMMQRLEALALSSMPVAGRCLVGERVVLPSLSSLQVDFGSNVGLGLLISSFDLPSLSSVVLILGSAGISDIESCLSHHPFVFSGVLHLTIRNPEPIPISAAFGWTLFASFPSINALDLRDASDSVFKGLLDDSHRRSGRVLLPKLRALTLGVEALGFLAAFIDSRAAIFGSGLTRLTICDDGASVCPWSLTSDEWIHICLNVLTSVELLVVAPLVSRFAAQEPELS</sequence>
<evidence type="ECO:0000259" key="3">
    <source>
        <dbReference type="Pfam" id="PF01612"/>
    </source>
</evidence>
<evidence type="ECO:0000256" key="1">
    <source>
        <dbReference type="ARBA" id="ARBA00022722"/>
    </source>
</evidence>
<organism evidence="4 5">
    <name type="scientific">Mycena metata</name>
    <dbReference type="NCBI Taxonomy" id="1033252"/>
    <lineage>
        <taxon>Eukaryota</taxon>
        <taxon>Fungi</taxon>
        <taxon>Dikarya</taxon>
        <taxon>Basidiomycota</taxon>
        <taxon>Agaricomycotina</taxon>
        <taxon>Agaricomycetes</taxon>
        <taxon>Agaricomycetidae</taxon>
        <taxon>Agaricales</taxon>
        <taxon>Marasmiineae</taxon>
        <taxon>Mycenaceae</taxon>
        <taxon>Mycena</taxon>
    </lineage>
</organism>
<evidence type="ECO:0000313" key="4">
    <source>
        <dbReference type="EMBL" id="KAJ7725046.1"/>
    </source>
</evidence>
<dbReference type="PANTHER" id="PTHR13620">
    <property type="entry name" value="3-5 EXONUCLEASE"/>
    <property type="match status" value="1"/>
</dbReference>